<feature type="compositionally biased region" description="Basic residues" evidence="1">
    <location>
        <begin position="14"/>
        <end position="25"/>
    </location>
</feature>
<feature type="compositionally biased region" description="Polar residues" evidence="1">
    <location>
        <begin position="1"/>
        <end position="10"/>
    </location>
</feature>
<organism evidence="2 3">
    <name type="scientific">Channa striata</name>
    <name type="common">Snakehead murrel</name>
    <name type="synonym">Ophicephalus striatus</name>
    <dbReference type="NCBI Taxonomy" id="64152"/>
    <lineage>
        <taxon>Eukaryota</taxon>
        <taxon>Metazoa</taxon>
        <taxon>Chordata</taxon>
        <taxon>Craniata</taxon>
        <taxon>Vertebrata</taxon>
        <taxon>Euteleostomi</taxon>
        <taxon>Actinopterygii</taxon>
        <taxon>Neopterygii</taxon>
        <taxon>Teleostei</taxon>
        <taxon>Neoteleostei</taxon>
        <taxon>Acanthomorphata</taxon>
        <taxon>Anabantaria</taxon>
        <taxon>Anabantiformes</taxon>
        <taxon>Channoidei</taxon>
        <taxon>Channidae</taxon>
        <taxon>Channa</taxon>
    </lineage>
</organism>
<dbReference type="AlphaFoldDB" id="A0AA88SIR1"/>
<sequence length="69" mass="8343">MQRILSTFLQPSPHRNRKRAEKFQKQKTNKRTFLYTLAISICEQTRTQEKEKLSAKFSQVSEMILRQER</sequence>
<comment type="caution">
    <text evidence="2">The sequence shown here is derived from an EMBL/GenBank/DDBJ whole genome shotgun (WGS) entry which is preliminary data.</text>
</comment>
<proteinExistence type="predicted"/>
<feature type="region of interest" description="Disordered" evidence="1">
    <location>
        <begin position="1"/>
        <end position="25"/>
    </location>
</feature>
<protein>
    <submittedName>
        <fullName evidence="2">Uncharacterized protein</fullName>
    </submittedName>
</protein>
<dbReference type="EMBL" id="JAUPFM010000011">
    <property type="protein sequence ID" value="KAK2838102.1"/>
    <property type="molecule type" value="Genomic_DNA"/>
</dbReference>
<evidence type="ECO:0000256" key="1">
    <source>
        <dbReference type="SAM" id="MobiDB-lite"/>
    </source>
</evidence>
<name>A0AA88SIR1_CHASR</name>
<keyword evidence="3" id="KW-1185">Reference proteome</keyword>
<evidence type="ECO:0000313" key="2">
    <source>
        <dbReference type="EMBL" id="KAK2838102.1"/>
    </source>
</evidence>
<reference evidence="2" key="1">
    <citation type="submission" date="2023-07" db="EMBL/GenBank/DDBJ databases">
        <title>Chromosome-level Genome Assembly of Striped Snakehead (Channa striata).</title>
        <authorList>
            <person name="Liu H."/>
        </authorList>
    </citation>
    <scope>NUCLEOTIDE SEQUENCE</scope>
    <source>
        <strain evidence="2">Gz</strain>
        <tissue evidence="2">Muscle</tissue>
    </source>
</reference>
<evidence type="ECO:0000313" key="3">
    <source>
        <dbReference type="Proteomes" id="UP001187415"/>
    </source>
</evidence>
<accession>A0AA88SIR1</accession>
<gene>
    <name evidence="2" type="ORF">Q5P01_015314</name>
</gene>
<dbReference type="Proteomes" id="UP001187415">
    <property type="component" value="Unassembled WGS sequence"/>
</dbReference>